<dbReference type="InterPro" id="IPR036514">
    <property type="entry name" value="SGNH_hydro_sf"/>
</dbReference>
<evidence type="ECO:0000259" key="2">
    <source>
        <dbReference type="Pfam" id="PF13472"/>
    </source>
</evidence>
<evidence type="ECO:0000313" key="4">
    <source>
        <dbReference type="Proteomes" id="UP000034753"/>
    </source>
</evidence>
<feature type="domain" description="SGNH hydrolase-type esterase" evidence="2">
    <location>
        <begin position="17"/>
        <end position="207"/>
    </location>
</feature>
<accession>A0A0G0WM09</accession>
<dbReference type="SUPFAM" id="SSF52266">
    <property type="entry name" value="SGNH hydrolase"/>
    <property type="match status" value="1"/>
</dbReference>
<dbReference type="AlphaFoldDB" id="A0A0G0WM09"/>
<dbReference type="InterPro" id="IPR013830">
    <property type="entry name" value="SGNH_hydro"/>
</dbReference>
<reference evidence="3 4" key="1">
    <citation type="journal article" date="2015" name="Nature">
        <title>rRNA introns, odd ribosomes, and small enigmatic genomes across a large radiation of phyla.</title>
        <authorList>
            <person name="Brown C.T."/>
            <person name="Hug L.A."/>
            <person name="Thomas B.C."/>
            <person name="Sharon I."/>
            <person name="Castelle C.J."/>
            <person name="Singh A."/>
            <person name="Wilkins M.J."/>
            <person name="Williams K.H."/>
            <person name="Banfield J.F."/>
        </authorList>
    </citation>
    <scope>NUCLEOTIDE SEQUENCE [LARGE SCALE GENOMIC DNA]</scope>
</reference>
<feature type="coiled-coil region" evidence="1">
    <location>
        <begin position="104"/>
        <end position="131"/>
    </location>
</feature>
<dbReference type="EMBL" id="LCBN01000032">
    <property type="protein sequence ID" value="KKS13087.1"/>
    <property type="molecule type" value="Genomic_DNA"/>
</dbReference>
<evidence type="ECO:0000256" key="1">
    <source>
        <dbReference type="SAM" id="Coils"/>
    </source>
</evidence>
<comment type="caution">
    <text evidence="3">The sequence shown here is derived from an EMBL/GenBank/DDBJ whole genome shotgun (WGS) entry which is preliminary data.</text>
</comment>
<protein>
    <submittedName>
        <fullName evidence="3">Lysophospholipase L1 and related esterases family</fullName>
    </submittedName>
</protein>
<sequence>MGKCLRWRNNMAKNILIFGASTTYGAWDIEGGWVARLRKFFDEKVITSNYRDQHLVYNLGVSGDKSRDILKRFEGEMEARFDLEEETIILFHLGINDAIFNQKMNSVECSLEEFKENLTRLINLARKYSQKIVVIGSMPVDKRVDPMPWAPGRSYKNEYVSKFNEIMEEVAKEQDIYFVEIYKRFIDKDYSDLLADGVHITAEGHKAFFEIVKDFLLGSNII</sequence>
<gene>
    <name evidence="3" type="ORF">UU67_C0032G0005</name>
</gene>
<dbReference type="PANTHER" id="PTHR30383:SF5">
    <property type="entry name" value="SGNH HYDROLASE-TYPE ESTERASE DOMAIN-CONTAINING PROTEIN"/>
    <property type="match status" value="1"/>
</dbReference>
<dbReference type="Pfam" id="PF13472">
    <property type="entry name" value="Lipase_GDSL_2"/>
    <property type="match status" value="1"/>
</dbReference>
<dbReference type="Gene3D" id="3.40.50.1110">
    <property type="entry name" value="SGNH hydrolase"/>
    <property type="match status" value="1"/>
</dbReference>
<dbReference type="GO" id="GO:0004622">
    <property type="term" value="F:phosphatidylcholine lysophospholipase activity"/>
    <property type="evidence" value="ECO:0007669"/>
    <property type="project" value="TreeGrafter"/>
</dbReference>
<dbReference type="Proteomes" id="UP000034753">
    <property type="component" value="Unassembled WGS sequence"/>
</dbReference>
<organism evidence="3 4">
    <name type="scientific">Candidatus Daviesbacteria bacterium GW2011_GWB1_41_5</name>
    <dbReference type="NCBI Taxonomy" id="1618429"/>
    <lineage>
        <taxon>Bacteria</taxon>
        <taxon>Candidatus Daviesiibacteriota</taxon>
    </lineage>
</organism>
<keyword evidence="1" id="KW-0175">Coiled coil</keyword>
<evidence type="ECO:0000313" key="3">
    <source>
        <dbReference type="EMBL" id="KKS13087.1"/>
    </source>
</evidence>
<dbReference type="PANTHER" id="PTHR30383">
    <property type="entry name" value="THIOESTERASE 1/PROTEASE 1/LYSOPHOSPHOLIPASE L1"/>
    <property type="match status" value="1"/>
</dbReference>
<proteinExistence type="predicted"/>
<name>A0A0G0WM09_9BACT</name>
<dbReference type="InterPro" id="IPR051532">
    <property type="entry name" value="Ester_Hydrolysis_Enzymes"/>
</dbReference>